<comment type="caution">
    <text evidence="4">The sequence shown here is derived from an EMBL/GenBank/DDBJ whole genome shotgun (WGS) entry which is preliminary data.</text>
</comment>
<name>A0ABY1NWK6_9FLAO</name>
<evidence type="ECO:0000313" key="4">
    <source>
        <dbReference type="EMBL" id="SMP20249.1"/>
    </source>
</evidence>
<dbReference type="InterPro" id="IPR006860">
    <property type="entry name" value="FecR"/>
</dbReference>
<evidence type="ECO:0000259" key="2">
    <source>
        <dbReference type="Pfam" id="PF04773"/>
    </source>
</evidence>
<dbReference type="RefSeq" id="WP_283422091.1">
    <property type="nucleotide sequence ID" value="NZ_FXTZ01000005.1"/>
</dbReference>
<evidence type="ECO:0000313" key="5">
    <source>
        <dbReference type="Proteomes" id="UP001157960"/>
    </source>
</evidence>
<keyword evidence="5" id="KW-1185">Reference proteome</keyword>
<feature type="domain" description="Protein FecR C-terminal" evidence="3">
    <location>
        <begin position="323"/>
        <end position="391"/>
    </location>
</feature>
<keyword evidence="1" id="KW-0812">Transmembrane</keyword>
<dbReference type="Pfam" id="PF16344">
    <property type="entry name" value="FecR_C"/>
    <property type="match status" value="1"/>
</dbReference>
<dbReference type="InterPro" id="IPR032508">
    <property type="entry name" value="FecR_C"/>
</dbReference>
<organism evidence="4 5">
    <name type="scientific">Chryseobacterium profundimaris</name>
    <dbReference type="NCBI Taxonomy" id="1387275"/>
    <lineage>
        <taxon>Bacteria</taxon>
        <taxon>Pseudomonadati</taxon>
        <taxon>Bacteroidota</taxon>
        <taxon>Flavobacteriia</taxon>
        <taxon>Flavobacteriales</taxon>
        <taxon>Weeksellaceae</taxon>
        <taxon>Chryseobacterium group</taxon>
        <taxon>Chryseobacterium</taxon>
    </lineage>
</organism>
<dbReference type="PANTHER" id="PTHR30273">
    <property type="entry name" value="PERIPLASMIC SIGNAL SENSOR AND SIGMA FACTOR ACTIVATOR FECR-RELATED"/>
    <property type="match status" value="1"/>
</dbReference>
<feature type="domain" description="FecR protein" evidence="2">
    <location>
        <begin position="183"/>
        <end position="280"/>
    </location>
</feature>
<dbReference type="EMBL" id="FXTZ01000005">
    <property type="protein sequence ID" value="SMP20249.1"/>
    <property type="molecule type" value="Genomic_DNA"/>
</dbReference>
<protein>
    <submittedName>
        <fullName evidence="4">FecR family protein</fullName>
    </submittedName>
</protein>
<dbReference type="InterPro" id="IPR012373">
    <property type="entry name" value="Ferrdict_sens_TM"/>
</dbReference>
<reference evidence="4 5" key="1">
    <citation type="submission" date="2017-05" db="EMBL/GenBank/DDBJ databases">
        <authorList>
            <person name="Varghese N."/>
            <person name="Submissions S."/>
        </authorList>
    </citation>
    <scope>NUCLEOTIDE SEQUENCE [LARGE SCALE GENOMIC DNA]</scope>
    <source>
        <strain evidence="4 5">DSM 28214</strain>
    </source>
</reference>
<dbReference type="Gene3D" id="2.60.120.1440">
    <property type="match status" value="1"/>
</dbReference>
<keyword evidence="1" id="KW-1133">Transmembrane helix</keyword>
<dbReference type="Proteomes" id="UP001157960">
    <property type="component" value="Unassembled WGS sequence"/>
</dbReference>
<proteinExistence type="predicted"/>
<feature type="transmembrane region" description="Helical" evidence="1">
    <location>
        <begin position="86"/>
        <end position="106"/>
    </location>
</feature>
<evidence type="ECO:0000256" key="1">
    <source>
        <dbReference type="SAM" id="Phobius"/>
    </source>
</evidence>
<sequence>MENDQNIQSLFAKYLDNTISADEYEALLHYFGKQEDNGELYELVLKEVSGGLPVRNQVRLEKAVDAVSHRLRDQLQPKKIVGLGKYIPYAAAVFLFITIGISFYIISTRTSENNDPQIAVADVNPGHSAATLTLADGKRIFLNDASIGAIANDQGISVSKTKNGELVYTIKEANGIPENTINTLSTANGETYQIVLSDGTRVWLNAATTLQYAANLGAGKSRNVKLLTGEAYFEVQKDKKHPFIVETPAQKVEVLGTHFNINSYADEGKTVTTLAEGSVKVSTSGDRERHIILKPGEQSLAVNNNIKVREADLQAALAWKDGKIYFKDAPIQEVLRQVSRWYNIQIEYRGTPTEEVFNGGIKRNENLSSVLRILELSNVNFKLIKRNNIHVLIVSKTY</sequence>
<dbReference type="Gene3D" id="3.55.50.30">
    <property type="match status" value="1"/>
</dbReference>
<accession>A0ABY1NWK6</accession>
<dbReference type="Pfam" id="PF04773">
    <property type="entry name" value="FecR"/>
    <property type="match status" value="1"/>
</dbReference>
<dbReference type="PANTHER" id="PTHR30273:SF2">
    <property type="entry name" value="PROTEIN FECR"/>
    <property type="match status" value="1"/>
</dbReference>
<evidence type="ECO:0000259" key="3">
    <source>
        <dbReference type="Pfam" id="PF16344"/>
    </source>
</evidence>
<gene>
    <name evidence="4" type="ORF">SAMN06264346_105221</name>
</gene>
<keyword evidence="1" id="KW-0472">Membrane</keyword>